<proteinExistence type="predicted"/>
<feature type="region of interest" description="Disordered" evidence="2">
    <location>
        <begin position="96"/>
        <end position="122"/>
    </location>
</feature>
<feature type="non-terminal residue" evidence="4">
    <location>
        <position position="1"/>
    </location>
</feature>
<name>A0A433QQ73_9FUNG</name>
<dbReference type="PROSITE" id="PS50011">
    <property type="entry name" value="PROTEIN_KINASE_DOM"/>
    <property type="match status" value="1"/>
</dbReference>
<evidence type="ECO:0000256" key="1">
    <source>
        <dbReference type="SAM" id="Coils"/>
    </source>
</evidence>
<keyword evidence="5" id="KW-1185">Reference proteome</keyword>
<keyword evidence="4" id="KW-0418">Kinase</keyword>
<dbReference type="AlphaFoldDB" id="A0A433QQ73"/>
<evidence type="ECO:0000313" key="4">
    <source>
        <dbReference type="EMBL" id="RUS31908.1"/>
    </source>
</evidence>
<keyword evidence="4" id="KW-0808">Transferase</keyword>
<dbReference type="Gene3D" id="3.10.20.90">
    <property type="entry name" value="Phosphatidylinositol 3-kinase Catalytic Subunit, Chain A, domain 1"/>
    <property type="match status" value="1"/>
</dbReference>
<dbReference type="GO" id="GO:0005524">
    <property type="term" value="F:ATP binding"/>
    <property type="evidence" value="ECO:0007669"/>
    <property type="project" value="InterPro"/>
</dbReference>
<evidence type="ECO:0000313" key="5">
    <source>
        <dbReference type="Proteomes" id="UP000274822"/>
    </source>
</evidence>
<dbReference type="InterPro" id="IPR050588">
    <property type="entry name" value="WNK_Ser-Thr_kinase"/>
</dbReference>
<dbReference type="FunFam" id="1.10.510.10:FF:001565">
    <property type="entry name" value="WNK protein kinase"/>
    <property type="match status" value="1"/>
</dbReference>
<gene>
    <name evidence="4" type="ORF">BC938DRAFT_476777</name>
</gene>
<feature type="compositionally biased region" description="Low complexity" evidence="2">
    <location>
        <begin position="104"/>
        <end position="116"/>
    </location>
</feature>
<protein>
    <submittedName>
        <fullName evidence="4">Kinase-like domain-containing protein</fullName>
    </submittedName>
</protein>
<organism evidence="4 5">
    <name type="scientific">Jimgerdemannia flammicorona</name>
    <dbReference type="NCBI Taxonomy" id="994334"/>
    <lineage>
        <taxon>Eukaryota</taxon>
        <taxon>Fungi</taxon>
        <taxon>Fungi incertae sedis</taxon>
        <taxon>Mucoromycota</taxon>
        <taxon>Mucoromycotina</taxon>
        <taxon>Endogonomycetes</taxon>
        <taxon>Endogonales</taxon>
        <taxon>Endogonaceae</taxon>
        <taxon>Jimgerdemannia</taxon>
    </lineage>
</organism>
<dbReference type="InterPro" id="IPR000719">
    <property type="entry name" value="Prot_kinase_dom"/>
</dbReference>
<dbReference type="GO" id="GO:0004672">
    <property type="term" value="F:protein kinase activity"/>
    <property type="evidence" value="ECO:0007669"/>
    <property type="project" value="InterPro"/>
</dbReference>
<dbReference type="SUPFAM" id="SSF56112">
    <property type="entry name" value="Protein kinase-like (PK-like)"/>
    <property type="match status" value="1"/>
</dbReference>
<dbReference type="Proteomes" id="UP000274822">
    <property type="component" value="Unassembled WGS sequence"/>
</dbReference>
<reference evidence="4 5" key="1">
    <citation type="journal article" date="2018" name="New Phytol.">
        <title>Phylogenomics of Endogonaceae and evolution of mycorrhizas within Mucoromycota.</title>
        <authorList>
            <person name="Chang Y."/>
            <person name="Desiro A."/>
            <person name="Na H."/>
            <person name="Sandor L."/>
            <person name="Lipzen A."/>
            <person name="Clum A."/>
            <person name="Barry K."/>
            <person name="Grigoriev I.V."/>
            <person name="Martin F.M."/>
            <person name="Stajich J.E."/>
            <person name="Smith M.E."/>
            <person name="Bonito G."/>
            <person name="Spatafora J.W."/>
        </authorList>
    </citation>
    <scope>NUCLEOTIDE SEQUENCE [LARGE SCALE GENOMIC DNA]</scope>
    <source>
        <strain evidence="4 5">AD002</strain>
    </source>
</reference>
<dbReference type="PANTHER" id="PTHR13902">
    <property type="entry name" value="SERINE/THREONINE-PROTEIN KINASE WNK WITH NO LYSINE -RELATED"/>
    <property type="match status" value="1"/>
</dbReference>
<dbReference type="InterPro" id="IPR008271">
    <property type="entry name" value="Ser/Thr_kinase_AS"/>
</dbReference>
<sequence length="791" mass="89551">VTNSARSAEYNNNLPKLSCSRRRELFAHLRVNTLNVLPFQTPQISTIIPESHIDMTDSEDAIRYEPSTIKSDVSNESAFNTLESSSYNDRQAFERTFSNSSDGSNATETNNTTASSMGGFARPIPQFENFEQRSNLHHQAPLLDQYGGLQMSQTNEVIDYSRQHDAEKVVEVSINGRYARLNTVLGKGAYKIVYKAIDREEGYEVAWNVLQSTRTEYKELDHEIGILKSVRHPNIITFHDAWFNNNSGEFVFITELMTSGTLREYIRKLSLPNMKIVKRWSRQILKGLVYLHGHEPPIIHRDIKCDNVFINGAHGEVKIGDMGTAEMKLGKKYTVIGTPEFMAPEMYEEKGYTEKVDIYAFGMCLLEMVTGEYPYNECKNAPQVYKKVTQGIKPECLNKVKDREVLELINTCLSSENERMSAQEILEHSFLAVEPEVVLQATDPTRKQLALQVVFKGMDRLSVKFEFNVNDDTAEEVVREMIEEQVLPQKYQHLITGEINRILRDMSKDPDSDHNKEEDRMVWRRENDIRTELDRTKKELARAVDTEKRLEHKLRECKEQLEGRERELKQAHSAADMHSNHDAHLDTLVSSPTTSISVSNMSKLFKAAEKQEYSNLPPSSPVMSFQSVPILNGSVPTMTLDRESPPSETGGIPLQRRNSMVLGEMFNYDLMESFSLKDYPNDTSIGDFVRDAASASNRGMDKANEWVKKLQNQDIMTVGDLRDLHDEDWSGIGLTVFALRALKNALTGKRVVSTAGSTASTPGNSSQRSPKISTSTGTHMTLPSEEGLILS</sequence>
<feature type="compositionally biased region" description="Polar residues" evidence="2">
    <location>
        <begin position="754"/>
        <end position="781"/>
    </location>
</feature>
<feature type="coiled-coil region" evidence="1">
    <location>
        <begin position="533"/>
        <end position="574"/>
    </location>
</feature>
<dbReference type="Pfam" id="PF00069">
    <property type="entry name" value="Pkinase"/>
    <property type="match status" value="1"/>
</dbReference>
<accession>A0A433QQ73</accession>
<dbReference type="InterPro" id="IPR011009">
    <property type="entry name" value="Kinase-like_dom_sf"/>
</dbReference>
<dbReference type="PROSITE" id="PS00108">
    <property type="entry name" value="PROTEIN_KINASE_ST"/>
    <property type="match status" value="1"/>
</dbReference>
<evidence type="ECO:0000256" key="2">
    <source>
        <dbReference type="SAM" id="MobiDB-lite"/>
    </source>
</evidence>
<feature type="domain" description="Protein kinase" evidence="3">
    <location>
        <begin position="179"/>
        <end position="431"/>
    </location>
</feature>
<feature type="region of interest" description="Disordered" evidence="2">
    <location>
        <begin position="753"/>
        <end position="791"/>
    </location>
</feature>
<dbReference type="Gene3D" id="3.30.200.20">
    <property type="entry name" value="Phosphorylase Kinase, domain 1"/>
    <property type="match status" value="1"/>
</dbReference>
<dbReference type="CDD" id="cd13983">
    <property type="entry name" value="STKc_WNK"/>
    <property type="match status" value="1"/>
</dbReference>
<dbReference type="SMART" id="SM00220">
    <property type="entry name" value="S_TKc"/>
    <property type="match status" value="1"/>
</dbReference>
<evidence type="ECO:0000259" key="3">
    <source>
        <dbReference type="PROSITE" id="PS50011"/>
    </source>
</evidence>
<dbReference type="EMBL" id="RBNJ01002493">
    <property type="protein sequence ID" value="RUS31908.1"/>
    <property type="molecule type" value="Genomic_DNA"/>
</dbReference>
<keyword evidence="1" id="KW-0175">Coiled coil</keyword>
<dbReference type="Gene3D" id="1.10.510.10">
    <property type="entry name" value="Transferase(Phosphotransferase) domain 1"/>
    <property type="match status" value="1"/>
</dbReference>
<comment type="caution">
    <text evidence="4">The sequence shown here is derived from an EMBL/GenBank/DDBJ whole genome shotgun (WGS) entry which is preliminary data.</text>
</comment>